<name>A0A8T2TSL8_CERRI</name>
<evidence type="ECO:0000313" key="6">
    <source>
        <dbReference type="Proteomes" id="UP000825935"/>
    </source>
</evidence>
<keyword evidence="3" id="KW-0808">Transferase</keyword>
<dbReference type="OrthoDB" id="439808at2759"/>
<dbReference type="PANTHER" id="PTHR11265:SF0">
    <property type="entry name" value="12S RRNA N4-METHYLCYTIDINE METHYLTRANSFERASE"/>
    <property type="match status" value="1"/>
</dbReference>
<evidence type="ECO:0000313" key="5">
    <source>
        <dbReference type="EMBL" id="KAH7424425.1"/>
    </source>
</evidence>
<dbReference type="AlphaFoldDB" id="A0A8T2TSL8"/>
<comment type="caution">
    <text evidence="5">The sequence shown here is derived from an EMBL/GenBank/DDBJ whole genome shotgun (WGS) entry which is preliminary data.</text>
</comment>
<gene>
    <name evidence="5" type="ORF">KP509_11G008100</name>
</gene>
<reference evidence="5" key="1">
    <citation type="submission" date="2021-08" db="EMBL/GenBank/DDBJ databases">
        <title>WGS assembly of Ceratopteris richardii.</title>
        <authorList>
            <person name="Marchant D.B."/>
            <person name="Chen G."/>
            <person name="Jenkins J."/>
            <person name="Shu S."/>
            <person name="Leebens-Mack J."/>
            <person name="Grimwood J."/>
            <person name="Schmutz J."/>
            <person name="Soltis P."/>
            <person name="Soltis D."/>
            <person name="Chen Z.-H."/>
        </authorList>
    </citation>
    <scope>NUCLEOTIDE SEQUENCE</scope>
    <source>
        <strain evidence="5">Whitten #5841</strain>
        <tissue evidence="5">Leaf</tissue>
    </source>
</reference>
<comment type="similarity">
    <text evidence="1">Belongs to the methyltransferase superfamily. RsmH family.</text>
</comment>
<accession>A0A8T2TSL8</accession>
<dbReference type="Proteomes" id="UP000825935">
    <property type="component" value="Chromosome 11"/>
</dbReference>
<dbReference type="NCBIfam" id="TIGR00006">
    <property type="entry name" value="16S rRNA (cytosine(1402)-N(4))-methyltransferase RsmH"/>
    <property type="match status" value="1"/>
</dbReference>
<dbReference type="InterPro" id="IPR002903">
    <property type="entry name" value="RsmH"/>
</dbReference>
<proteinExistence type="inferred from homology"/>
<evidence type="ECO:0008006" key="7">
    <source>
        <dbReference type="Google" id="ProtNLM"/>
    </source>
</evidence>
<sequence>MKMLLSQWSQSFPVLGRKRVVEVGDLFCSFARRFNYITAGGSPLRIRLLQQHYHFSTLSSSDRSSLVPFACCGIVNGETGNAQNVLPTIGHDMVRKKKCSGCETDGDFHDHASEEEDIDEDYSYSGNHGSSHIPVLLSEVIEAFQDVELHTFVDCTLGAAGHASSIITNHPELRSFIGFDVDPVAHAKASSRIQEAVEQRTKSYKDSADLQIHMIKSNFRNIKSALHQLGLESGQVDGLLMDLGMSSMQLDYAERGFSLQLDGPLDMRMDPMSTTTASDILNGWSETEIGRILRDYGEERQWRRLAQRITEARHAGSINTTSGLLQVIQKSLPTRFSPGRPGWKKTAIRVFQALRIAVNDELTSLESALPHAFNCLRPGGRMAIISFHSLEDRIVKRFFLKAMGETVSKKSKKFRDIGNVENEPKTNVFKALEGTCALILTRRPLTAGLDELKSNPRARSAKLRILVKK</sequence>
<dbReference type="Pfam" id="PF01795">
    <property type="entry name" value="Methyltransf_5"/>
    <property type="match status" value="1"/>
</dbReference>
<dbReference type="InterPro" id="IPR029063">
    <property type="entry name" value="SAM-dependent_MTases_sf"/>
</dbReference>
<keyword evidence="2" id="KW-0489">Methyltransferase</keyword>
<keyword evidence="6" id="KW-1185">Reference proteome</keyword>
<dbReference type="EMBL" id="CM035416">
    <property type="protein sequence ID" value="KAH7424425.1"/>
    <property type="molecule type" value="Genomic_DNA"/>
</dbReference>
<dbReference type="HAMAP" id="MF_01007">
    <property type="entry name" value="16SrRNA_methyltr_H"/>
    <property type="match status" value="1"/>
</dbReference>
<protein>
    <recommendedName>
        <fullName evidence="7">Ribosomal RNA small subunit methyltransferase H</fullName>
    </recommendedName>
</protein>
<dbReference type="SUPFAM" id="SSF53335">
    <property type="entry name" value="S-adenosyl-L-methionine-dependent methyltransferases"/>
    <property type="match status" value="1"/>
</dbReference>
<evidence type="ECO:0000256" key="3">
    <source>
        <dbReference type="ARBA" id="ARBA00022679"/>
    </source>
</evidence>
<dbReference type="SUPFAM" id="SSF81799">
    <property type="entry name" value="Putative methyltransferase TM0872, insert domain"/>
    <property type="match status" value="1"/>
</dbReference>
<organism evidence="5 6">
    <name type="scientific">Ceratopteris richardii</name>
    <name type="common">Triangle waterfern</name>
    <dbReference type="NCBI Taxonomy" id="49495"/>
    <lineage>
        <taxon>Eukaryota</taxon>
        <taxon>Viridiplantae</taxon>
        <taxon>Streptophyta</taxon>
        <taxon>Embryophyta</taxon>
        <taxon>Tracheophyta</taxon>
        <taxon>Polypodiopsida</taxon>
        <taxon>Polypodiidae</taxon>
        <taxon>Polypodiales</taxon>
        <taxon>Pteridineae</taxon>
        <taxon>Pteridaceae</taxon>
        <taxon>Parkerioideae</taxon>
        <taxon>Ceratopteris</taxon>
    </lineage>
</organism>
<evidence type="ECO:0000256" key="2">
    <source>
        <dbReference type="ARBA" id="ARBA00022603"/>
    </source>
</evidence>
<dbReference type="Gene3D" id="1.10.150.170">
    <property type="entry name" value="Putative methyltransferase TM0872, insert domain"/>
    <property type="match status" value="1"/>
</dbReference>
<evidence type="ECO:0000256" key="1">
    <source>
        <dbReference type="ARBA" id="ARBA00010396"/>
    </source>
</evidence>
<dbReference type="OMA" id="NPAKRTF"/>
<dbReference type="GO" id="GO:0071424">
    <property type="term" value="F:rRNA (cytosine-N4-)-methyltransferase activity"/>
    <property type="evidence" value="ECO:0007669"/>
    <property type="project" value="TreeGrafter"/>
</dbReference>
<dbReference type="GO" id="GO:0070475">
    <property type="term" value="P:rRNA base methylation"/>
    <property type="evidence" value="ECO:0007669"/>
    <property type="project" value="TreeGrafter"/>
</dbReference>
<dbReference type="PANTHER" id="PTHR11265">
    <property type="entry name" value="S-ADENOSYL-METHYLTRANSFERASE MRAW"/>
    <property type="match status" value="1"/>
</dbReference>
<keyword evidence="4" id="KW-0949">S-adenosyl-L-methionine</keyword>
<evidence type="ECO:0000256" key="4">
    <source>
        <dbReference type="ARBA" id="ARBA00022691"/>
    </source>
</evidence>
<dbReference type="Gene3D" id="3.40.50.150">
    <property type="entry name" value="Vaccinia Virus protein VP39"/>
    <property type="match status" value="1"/>
</dbReference>
<dbReference type="InterPro" id="IPR023397">
    <property type="entry name" value="SAM-dep_MeTrfase_MraW_recog"/>
</dbReference>